<dbReference type="RefSeq" id="WP_129463189.1">
    <property type="nucleotide sequence ID" value="NZ_SBKQ01000002.1"/>
</dbReference>
<dbReference type="EMBL" id="SBKQ01000002">
    <property type="protein sequence ID" value="RXR34782.1"/>
    <property type="molecule type" value="Genomic_DNA"/>
</dbReference>
<accession>A0A4Q1KX11</accession>
<name>A0A4Q1KX11_9FLAO</name>
<proteinExistence type="predicted"/>
<organism evidence="2 3">
    <name type="scientific">Flavobacterium piscinae</name>
    <dbReference type="NCBI Taxonomy" id="2506424"/>
    <lineage>
        <taxon>Bacteria</taxon>
        <taxon>Pseudomonadati</taxon>
        <taxon>Bacteroidota</taxon>
        <taxon>Flavobacteriia</taxon>
        <taxon>Flavobacteriales</taxon>
        <taxon>Flavobacteriaceae</taxon>
        <taxon>Flavobacterium</taxon>
    </lineage>
</organism>
<keyword evidence="3" id="KW-1185">Reference proteome</keyword>
<dbReference type="InterPro" id="IPR029045">
    <property type="entry name" value="ClpP/crotonase-like_dom_sf"/>
</dbReference>
<dbReference type="Pfam" id="PF03572">
    <property type="entry name" value="Peptidase_S41"/>
    <property type="match status" value="1"/>
</dbReference>
<dbReference type="SMART" id="SM00245">
    <property type="entry name" value="TSPc"/>
    <property type="match status" value="1"/>
</dbReference>
<dbReference type="AlphaFoldDB" id="A0A4Q1KX11"/>
<comment type="caution">
    <text evidence="2">The sequence shown here is derived from an EMBL/GenBank/DDBJ whole genome shotgun (WGS) entry which is preliminary data.</text>
</comment>
<gene>
    <name evidence="2" type="ORF">EQG68_02410</name>
</gene>
<reference evidence="3" key="1">
    <citation type="submission" date="2019-01" db="EMBL/GenBank/DDBJ databases">
        <title>Cytophagaceae bacterium strain CAR-16.</title>
        <authorList>
            <person name="Chen W.-M."/>
        </authorList>
    </citation>
    <scope>NUCLEOTIDE SEQUENCE [LARGE SCALE GENOMIC DNA]</scope>
    <source>
        <strain evidence="3">ICH-30</strain>
    </source>
</reference>
<dbReference type="GO" id="GO:0008236">
    <property type="term" value="F:serine-type peptidase activity"/>
    <property type="evidence" value="ECO:0007669"/>
    <property type="project" value="InterPro"/>
</dbReference>
<evidence type="ECO:0000313" key="2">
    <source>
        <dbReference type="EMBL" id="RXR34782.1"/>
    </source>
</evidence>
<dbReference type="OrthoDB" id="5379939at2"/>
<dbReference type="SUPFAM" id="SSF52096">
    <property type="entry name" value="ClpP/crotonase"/>
    <property type="match status" value="1"/>
</dbReference>
<dbReference type="GO" id="GO:0006508">
    <property type="term" value="P:proteolysis"/>
    <property type="evidence" value="ECO:0007669"/>
    <property type="project" value="InterPro"/>
</dbReference>
<dbReference type="Proteomes" id="UP000289734">
    <property type="component" value="Unassembled WGS sequence"/>
</dbReference>
<dbReference type="InterPro" id="IPR005151">
    <property type="entry name" value="Tail-specific_protease"/>
</dbReference>
<evidence type="ECO:0000259" key="1">
    <source>
        <dbReference type="SMART" id="SM00245"/>
    </source>
</evidence>
<evidence type="ECO:0000313" key="3">
    <source>
        <dbReference type="Proteomes" id="UP000289734"/>
    </source>
</evidence>
<dbReference type="InterPro" id="IPR036034">
    <property type="entry name" value="PDZ_sf"/>
</dbReference>
<dbReference type="Gene3D" id="3.90.226.10">
    <property type="entry name" value="2-enoyl-CoA Hydratase, Chain A, domain 1"/>
    <property type="match status" value="1"/>
</dbReference>
<sequence>MTRIIILLIIFFYKAAFAQESLKEFKEKANLNFEKNLDDESNLNWKSFKLGNYTIKLDSIYKIEGKFSLKIESNSIKNDSTNYALVYNDLIKRVVADSIEISANIKYKGINDKVGLTLILLKNNKPIIQKDIPRKCKTEISDWEKINIKIPYNSYDVDYIRFGFYTTGHGTLWVDDVKLTFDDKELNRLEIFTPEKPKAQLDTVFNNGTSIKNIKSNKTVNQKLIKLCKIWGYLKYYHPNVHNGNLNWDAELIEKIPQILAIKDNKAESDFYIKWIKSLGEFEIENKVIDSSNVIFYPSIDFIHNSKFSKDLINKLEKIKIAKRQISNYYVEFAERVGNPVFKNEVEYSTFNHPDQGIYLITLFRYWNMINYFFPYKDIINQDIENNDWENFLNEFVPKFLNIKNQLDYQLTCLELIEKIKDSHGITYFKKNVINEHLGKYFLNENANFILNKQSGTKLVVTGYYNKDLVSENSLKIGDVIKKINGKKISKLFSKNYRYTPASNNSVKEREMSMSLLRSKDSITDIEIERDKKRMKFKIKTFKGLDRTIKFTYNDTCFKYINKNIAYLNVGSLKKEYLQYIFTEIKDTKGLIIDLRYYPKEFVVYNLAMYLASKPNEFVTLSRTENNLPGLFFYGNTVKVGEINKTPYKGKVIVLVNENTQSQGEFTTMALSSIENVKVLGNITAGADGNLSSILLPGEVRTMISGIGIYYPDKSQTQRVGIKIDYFVHPTINGIKEGKDELLEKAIELINN</sequence>
<protein>
    <recommendedName>
        <fullName evidence="1">Tail specific protease domain-containing protein</fullName>
    </recommendedName>
</protein>
<dbReference type="Gene3D" id="2.60.120.260">
    <property type="entry name" value="Galactose-binding domain-like"/>
    <property type="match status" value="1"/>
</dbReference>
<dbReference type="Gene3D" id="2.30.42.10">
    <property type="match status" value="1"/>
</dbReference>
<feature type="domain" description="Tail specific protease" evidence="1">
    <location>
        <begin position="525"/>
        <end position="729"/>
    </location>
</feature>